<protein>
    <submittedName>
        <fullName evidence="2">Uncharacterized protein</fullName>
    </submittedName>
</protein>
<evidence type="ECO:0000256" key="1">
    <source>
        <dbReference type="SAM" id="Phobius"/>
    </source>
</evidence>
<dbReference type="AlphaFoldDB" id="A0A518K280"/>
<feature type="transmembrane region" description="Helical" evidence="1">
    <location>
        <begin position="51"/>
        <end position="75"/>
    </location>
</feature>
<sequence length="185" mass="19815">MRLFDLYKFRWLLAVVIGLPIAWIVRAAFTMSPPPGFEQWPYASQRAAAHLVSGTYSIAYGAWLAAVVGAGTWLAPLSIQSRVSRSLPTAFALLSASGFWTLVKACGAISASPPEMLWRVLAAAAWAVVPALLAAVTPVACVEAIGRLMAQDWLVSLVYSGRGAHAAWAAPHTLDPFTEPLPEEL</sequence>
<dbReference type="EMBL" id="CP036349">
    <property type="protein sequence ID" value="QDV71870.1"/>
    <property type="molecule type" value="Genomic_DNA"/>
</dbReference>
<keyword evidence="1" id="KW-1133">Transmembrane helix</keyword>
<organism evidence="2 3">
    <name type="scientific">Botrimarina mediterranea</name>
    <dbReference type="NCBI Taxonomy" id="2528022"/>
    <lineage>
        <taxon>Bacteria</taxon>
        <taxon>Pseudomonadati</taxon>
        <taxon>Planctomycetota</taxon>
        <taxon>Planctomycetia</taxon>
        <taxon>Pirellulales</taxon>
        <taxon>Lacipirellulaceae</taxon>
        <taxon>Botrimarina</taxon>
    </lineage>
</organism>
<dbReference type="RefSeq" id="WP_197529615.1">
    <property type="nucleotide sequence ID" value="NZ_CP036349.1"/>
</dbReference>
<keyword evidence="3" id="KW-1185">Reference proteome</keyword>
<reference evidence="2 3" key="1">
    <citation type="submission" date="2019-02" db="EMBL/GenBank/DDBJ databases">
        <title>Deep-cultivation of Planctomycetes and their phenomic and genomic characterization uncovers novel biology.</title>
        <authorList>
            <person name="Wiegand S."/>
            <person name="Jogler M."/>
            <person name="Boedeker C."/>
            <person name="Pinto D."/>
            <person name="Vollmers J."/>
            <person name="Rivas-Marin E."/>
            <person name="Kohn T."/>
            <person name="Peeters S.H."/>
            <person name="Heuer A."/>
            <person name="Rast P."/>
            <person name="Oberbeckmann S."/>
            <person name="Bunk B."/>
            <person name="Jeske O."/>
            <person name="Meyerdierks A."/>
            <person name="Storesund J.E."/>
            <person name="Kallscheuer N."/>
            <person name="Luecker S."/>
            <person name="Lage O.M."/>
            <person name="Pohl T."/>
            <person name="Merkel B.J."/>
            <person name="Hornburger P."/>
            <person name="Mueller R.-W."/>
            <person name="Bruemmer F."/>
            <person name="Labrenz M."/>
            <person name="Spormann A.M."/>
            <person name="Op den Camp H."/>
            <person name="Overmann J."/>
            <person name="Amann R."/>
            <person name="Jetten M.S.M."/>
            <person name="Mascher T."/>
            <person name="Medema M.H."/>
            <person name="Devos D.P."/>
            <person name="Kaster A.-K."/>
            <person name="Ovreas L."/>
            <person name="Rohde M."/>
            <person name="Galperin M.Y."/>
            <person name="Jogler C."/>
        </authorList>
    </citation>
    <scope>NUCLEOTIDE SEQUENCE [LARGE SCALE GENOMIC DNA]</scope>
    <source>
        <strain evidence="2 3">Spa11</strain>
    </source>
</reference>
<proteinExistence type="predicted"/>
<evidence type="ECO:0000313" key="2">
    <source>
        <dbReference type="EMBL" id="QDV71870.1"/>
    </source>
</evidence>
<feature type="transmembrane region" description="Helical" evidence="1">
    <location>
        <begin position="116"/>
        <end position="142"/>
    </location>
</feature>
<keyword evidence="1" id="KW-0812">Transmembrane</keyword>
<name>A0A518K280_9BACT</name>
<feature type="transmembrane region" description="Helical" evidence="1">
    <location>
        <begin position="87"/>
        <end position="110"/>
    </location>
</feature>
<evidence type="ECO:0000313" key="3">
    <source>
        <dbReference type="Proteomes" id="UP000316426"/>
    </source>
</evidence>
<keyword evidence="1" id="KW-0472">Membrane</keyword>
<gene>
    <name evidence="2" type="ORF">Spa11_00390</name>
</gene>
<dbReference type="KEGG" id="bmei:Spa11_00390"/>
<accession>A0A518K280</accession>
<dbReference type="Proteomes" id="UP000316426">
    <property type="component" value="Chromosome"/>
</dbReference>